<sequence length="66" mass="7438">MTRYMDRLFLMIQLSAMTEDKAPYQQKSSATPPFSQEQHSAGLLRGVVQAIQPARLLIQRIHPAIG</sequence>
<dbReference type="AlphaFoldDB" id="A0A8G1ZHV1"/>
<gene>
    <name evidence="1" type="ORF">EWH12_10585</name>
</gene>
<dbReference type="Proteomes" id="UP000291572">
    <property type="component" value="Unassembled WGS sequence"/>
</dbReference>
<evidence type="ECO:0000313" key="1">
    <source>
        <dbReference type="EMBL" id="RYM10858.1"/>
    </source>
</evidence>
<dbReference type="EMBL" id="SEOO01000015">
    <property type="protein sequence ID" value="RYM10858.1"/>
    <property type="molecule type" value="Genomic_DNA"/>
</dbReference>
<comment type="caution">
    <text evidence="1">The sequence shown here is derived from an EMBL/GenBank/DDBJ whole genome shotgun (WGS) entry which is preliminary data.</text>
</comment>
<organism evidence="1 2">
    <name type="scientific">Sphingobium cupriresistens</name>
    <dbReference type="NCBI Taxonomy" id="1132417"/>
    <lineage>
        <taxon>Bacteria</taxon>
        <taxon>Pseudomonadati</taxon>
        <taxon>Pseudomonadota</taxon>
        <taxon>Alphaproteobacteria</taxon>
        <taxon>Sphingomonadales</taxon>
        <taxon>Sphingomonadaceae</taxon>
        <taxon>Sphingobium</taxon>
    </lineage>
</organism>
<reference evidence="1 2" key="1">
    <citation type="submission" date="2019-02" db="EMBL/GenBank/DDBJ databases">
        <authorList>
            <person name="Feng G."/>
        </authorList>
    </citation>
    <scope>NUCLEOTIDE SEQUENCE [LARGE SCALE GENOMIC DNA]</scope>
    <source>
        <strain evidence="1 2">CCTCC AB 2011146</strain>
    </source>
</reference>
<proteinExistence type="predicted"/>
<evidence type="ECO:0000313" key="2">
    <source>
        <dbReference type="Proteomes" id="UP000291572"/>
    </source>
</evidence>
<accession>A0A8G1ZHV1</accession>
<name>A0A8G1ZHV1_9SPHN</name>
<protein>
    <submittedName>
        <fullName evidence="1">Uncharacterized protein</fullName>
    </submittedName>
</protein>
<dbReference type="RefSeq" id="WP_148648328.1">
    <property type="nucleotide sequence ID" value="NZ_SEOO01000015.1"/>
</dbReference>